<dbReference type="RefSeq" id="WP_078765476.1">
    <property type="nucleotide sequence ID" value="NZ_FUXZ01000003.1"/>
</dbReference>
<evidence type="ECO:0000313" key="4">
    <source>
        <dbReference type="Proteomes" id="UP000190814"/>
    </source>
</evidence>
<feature type="transmembrane region" description="Helical" evidence="2">
    <location>
        <begin position="97"/>
        <end position="118"/>
    </location>
</feature>
<gene>
    <name evidence="3" type="ORF">SAMN02745111_00590</name>
</gene>
<dbReference type="AlphaFoldDB" id="A0A1T4VAG4"/>
<keyword evidence="4" id="KW-1185">Reference proteome</keyword>
<dbReference type="STRING" id="39495.SAMN02745111_00590"/>
<feature type="transmembrane region" description="Helical" evidence="2">
    <location>
        <begin position="46"/>
        <end position="67"/>
    </location>
</feature>
<dbReference type="EMBL" id="FUXZ01000003">
    <property type="protein sequence ID" value="SKA61902.1"/>
    <property type="molecule type" value="Genomic_DNA"/>
</dbReference>
<proteinExistence type="predicted"/>
<evidence type="ECO:0000313" key="3">
    <source>
        <dbReference type="EMBL" id="SKA61902.1"/>
    </source>
</evidence>
<evidence type="ECO:0000256" key="2">
    <source>
        <dbReference type="SAM" id="Phobius"/>
    </source>
</evidence>
<keyword evidence="2" id="KW-0472">Membrane</keyword>
<sequence>MGTVRRNIGLKEYLYIIFIINIMYTVPTLLYKEYRSSNNNPKDAAAAMYLFVIPIGIFIVTFLYTIFTGEIRKVVIVFAVIYLFSIVMPYVTIQSLIVMGIGYVLIVFLAAVAGNVVYESFGSKVVNKANDLMDKADEKSLEKQKKKMAVKIKEEGKSEGIKDKAMKNIDNKKKNK</sequence>
<organism evidence="3 4">
    <name type="scientific">Eubacterium uniforme</name>
    <dbReference type="NCBI Taxonomy" id="39495"/>
    <lineage>
        <taxon>Bacteria</taxon>
        <taxon>Bacillati</taxon>
        <taxon>Bacillota</taxon>
        <taxon>Clostridia</taxon>
        <taxon>Eubacteriales</taxon>
        <taxon>Eubacteriaceae</taxon>
        <taxon>Eubacterium</taxon>
    </lineage>
</organism>
<reference evidence="3 4" key="1">
    <citation type="submission" date="2017-02" db="EMBL/GenBank/DDBJ databases">
        <authorList>
            <person name="Peterson S.W."/>
        </authorList>
    </citation>
    <scope>NUCLEOTIDE SEQUENCE [LARGE SCALE GENOMIC DNA]</scope>
    <source>
        <strain evidence="3 4">ATCC 35992</strain>
    </source>
</reference>
<accession>A0A1T4VAG4</accession>
<dbReference type="Proteomes" id="UP000190814">
    <property type="component" value="Unassembled WGS sequence"/>
</dbReference>
<feature type="transmembrane region" description="Helical" evidence="2">
    <location>
        <begin position="12"/>
        <end position="31"/>
    </location>
</feature>
<feature type="region of interest" description="Disordered" evidence="1">
    <location>
        <begin position="152"/>
        <end position="176"/>
    </location>
</feature>
<name>A0A1T4VAG4_9FIRM</name>
<evidence type="ECO:0000256" key="1">
    <source>
        <dbReference type="SAM" id="MobiDB-lite"/>
    </source>
</evidence>
<feature type="transmembrane region" description="Helical" evidence="2">
    <location>
        <begin position="74"/>
        <end position="91"/>
    </location>
</feature>
<protein>
    <submittedName>
        <fullName evidence="3">Uncharacterized protein</fullName>
    </submittedName>
</protein>
<keyword evidence="2" id="KW-1133">Transmembrane helix</keyword>
<keyword evidence="2" id="KW-0812">Transmembrane</keyword>